<evidence type="ECO:0000313" key="1">
    <source>
        <dbReference type="EMBL" id="SOB96608.1"/>
    </source>
</evidence>
<protein>
    <submittedName>
        <fullName evidence="1">Uncharacterized protein</fullName>
    </submittedName>
</protein>
<name>A0A285RS81_9FIRM</name>
<organism evidence="1 2">
    <name type="scientific">Pseudobutyrivibrio ruminis DSM 9787</name>
    <dbReference type="NCBI Taxonomy" id="1123011"/>
    <lineage>
        <taxon>Bacteria</taxon>
        <taxon>Bacillati</taxon>
        <taxon>Bacillota</taxon>
        <taxon>Clostridia</taxon>
        <taxon>Lachnospirales</taxon>
        <taxon>Lachnospiraceae</taxon>
        <taxon>Pseudobutyrivibrio</taxon>
    </lineage>
</organism>
<sequence>MEGMQEVKFPPEAEKLAIKLAAFSIMEKLCDEGKITEDELKYIAKKRDIDILVRITA</sequence>
<gene>
    <name evidence="1" type="ORF">SAMN02910411_1131</name>
</gene>
<reference evidence="1 2" key="1">
    <citation type="submission" date="2017-08" db="EMBL/GenBank/DDBJ databases">
        <authorList>
            <person name="de Groot N.N."/>
        </authorList>
    </citation>
    <scope>NUCLEOTIDE SEQUENCE [LARGE SCALE GENOMIC DNA]</scope>
    <source>
        <strain evidence="1 2">DSM 9787</strain>
    </source>
</reference>
<dbReference type="EMBL" id="OBMR01000003">
    <property type="protein sequence ID" value="SOB96608.1"/>
    <property type="molecule type" value="Genomic_DNA"/>
</dbReference>
<proteinExistence type="predicted"/>
<dbReference type="RefSeq" id="WP_179670658.1">
    <property type="nucleotide sequence ID" value="NZ_OBMR01000003.1"/>
</dbReference>
<dbReference type="AlphaFoldDB" id="A0A285RS81"/>
<accession>A0A285RS81</accession>
<dbReference type="Proteomes" id="UP000219563">
    <property type="component" value="Unassembled WGS sequence"/>
</dbReference>
<evidence type="ECO:0000313" key="2">
    <source>
        <dbReference type="Proteomes" id="UP000219563"/>
    </source>
</evidence>